<dbReference type="AlphaFoldDB" id="A0A9J6GXI0"/>
<dbReference type="Proteomes" id="UP000821853">
    <property type="component" value="Unassembled WGS sequence"/>
</dbReference>
<feature type="compositionally biased region" description="Basic and acidic residues" evidence="1">
    <location>
        <begin position="1"/>
        <end position="12"/>
    </location>
</feature>
<dbReference type="EMBL" id="JABSTR010000009">
    <property type="protein sequence ID" value="KAH9379312.1"/>
    <property type="molecule type" value="Genomic_DNA"/>
</dbReference>
<gene>
    <name evidence="2" type="ORF">HPB48_004491</name>
</gene>
<feature type="compositionally biased region" description="Polar residues" evidence="1">
    <location>
        <begin position="125"/>
        <end position="134"/>
    </location>
</feature>
<keyword evidence="3" id="KW-1185">Reference proteome</keyword>
<feature type="region of interest" description="Disordered" evidence="1">
    <location>
        <begin position="216"/>
        <end position="242"/>
    </location>
</feature>
<proteinExistence type="predicted"/>
<feature type="compositionally biased region" description="Basic residues" evidence="1">
    <location>
        <begin position="17"/>
        <end position="28"/>
    </location>
</feature>
<name>A0A9J6GXI0_HAELO</name>
<organism evidence="2 3">
    <name type="scientific">Haemaphysalis longicornis</name>
    <name type="common">Bush tick</name>
    <dbReference type="NCBI Taxonomy" id="44386"/>
    <lineage>
        <taxon>Eukaryota</taxon>
        <taxon>Metazoa</taxon>
        <taxon>Ecdysozoa</taxon>
        <taxon>Arthropoda</taxon>
        <taxon>Chelicerata</taxon>
        <taxon>Arachnida</taxon>
        <taxon>Acari</taxon>
        <taxon>Parasitiformes</taxon>
        <taxon>Ixodida</taxon>
        <taxon>Ixodoidea</taxon>
        <taxon>Ixodidae</taxon>
        <taxon>Haemaphysalinae</taxon>
        <taxon>Haemaphysalis</taxon>
    </lineage>
</organism>
<protein>
    <submittedName>
        <fullName evidence="2">Uncharacterized protein</fullName>
    </submittedName>
</protein>
<dbReference type="VEuPathDB" id="VectorBase:HLOH_046977"/>
<evidence type="ECO:0000256" key="1">
    <source>
        <dbReference type="SAM" id="MobiDB-lite"/>
    </source>
</evidence>
<comment type="caution">
    <text evidence="2">The sequence shown here is derived from an EMBL/GenBank/DDBJ whole genome shotgun (WGS) entry which is preliminary data.</text>
</comment>
<feature type="region of interest" description="Disordered" evidence="1">
    <location>
        <begin position="1"/>
        <end position="140"/>
    </location>
</feature>
<evidence type="ECO:0000313" key="3">
    <source>
        <dbReference type="Proteomes" id="UP000821853"/>
    </source>
</evidence>
<sequence length="242" mass="27667">MRVNPKRSEQRLARTSRFSHARRGRRANRTQGFGSPRRNGSGGLVPAGWHPTWRRPDSRIPTPEDQSHSIEGIEVQGEPISPQEITKEAGWLESHRRRGARALTELSATSELQREQDDAGPRSGNRISRAQQQLRRQKWVPRQPPLPKEHIKVVFRPRTGLDVTKVSNAGSRDGVLCVTGLSYEEAARDLLRINSIRNIIVASTPSVPSREIHCRAKTSTRRELRSHRVRSTPWRHRKRDYS</sequence>
<evidence type="ECO:0000313" key="2">
    <source>
        <dbReference type="EMBL" id="KAH9379312.1"/>
    </source>
</evidence>
<reference evidence="2 3" key="1">
    <citation type="journal article" date="2020" name="Cell">
        <title>Large-Scale Comparative Analyses of Tick Genomes Elucidate Their Genetic Diversity and Vector Capacities.</title>
        <authorList>
            <consortium name="Tick Genome and Microbiome Consortium (TIGMIC)"/>
            <person name="Jia N."/>
            <person name="Wang J."/>
            <person name="Shi W."/>
            <person name="Du L."/>
            <person name="Sun Y."/>
            <person name="Zhan W."/>
            <person name="Jiang J.F."/>
            <person name="Wang Q."/>
            <person name="Zhang B."/>
            <person name="Ji P."/>
            <person name="Bell-Sakyi L."/>
            <person name="Cui X.M."/>
            <person name="Yuan T.T."/>
            <person name="Jiang B.G."/>
            <person name="Yang W.F."/>
            <person name="Lam T.T."/>
            <person name="Chang Q.C."/>
            <person name="Ding S.J."/>
            <person name="Wang X.J."/>
            <person name="Zhu J.G."/>
            <person name="Ruan X.D."/>
            <person name="Zhao L."/>
            <person name="Wei J.T."/>
            <person name="Ye R.Z."/>
            <person name="Que T.C."/>
            <person name="Du C.H."/>
            <person name="Zhou Y.H."/>
            <person name="Cheng J.X."/>
            <person name="Dai P.F."/>
            <person name="Guo W.B."/>
            <person name="Han X.H."/>
            <person name="Huang E.J."/>
            <person name="Li L.F."/>
            <person name="Wei W."/>
            <person name="Gao Y.C."/>
            <person name="Liu J.Z."/>
            <person name="Shao H.Z."/>
            <person name="Wang X."/>
            <person name="Wang C.C."/>
            <person name="Yang T.C."/>
            <person name="Huo Q.B."/>
            <person name="Li W."/>
            <person name="Chen H.Y."/>
            <person name="Chen S.E."/>
            <person name="Zhou L.G."/>
            <person name="Ni X.B."/>
            <person name="Tian J.H."/>
            <person name="Sheng Y."/>
            <person name="Liu T."/>
            <person name="Pan Y.S."/>
            <person name="Xia L.Y."/>
            <person name="Li J."/>
            <person name="Zhao F."/>
            <person name="Cao W.C."/>
        </authorList>
    </citation>
    <scope>NUCLEOTIDE SEQUENCE [LARGE SCALE GENOMIC DNA]</scope>
    <source>
        <strain evidence="2">HaeL-2018</strain>
    </source>
</reference>
<accession>A0A9J6GXI0</accession>